<proteinExistence type="predicted"/>
<dbReference type="RefSeq" id="WP_011734730.1">
    <property type="nucleotide sequence ID" value="NC_008609.1"/>
</dbReference>
<sequence length="226" mass="25235">MDRETAFAEYHGQRPSWLWIAHRYPSGMDCLAAFIALEAAEVLAGEKPSVLIGVPDRARACGRNLHSLWLEHGAELMERTCLSAREIRRGAGFLQLLLSVPDDFSRFLARRDVSSLLRKAGYQEPFSAEHALDQLEQRMNAGTFPHEIGIFLGYPLKDVAAFMGWIRLPFACQGPWKMYGDPRASLGLAERFRACRRGMAERLAATSSALECVVSSSRSVESFLCP</sequence>
<name>A1AM48_PELPD</name>
<reference evidence="1 2" key="1">
    <citation type="submission" date="2006-10" db="EMBL/GenBank/DDBJ databases">
        <title>Complete sequence of chromosome of Pelobacter propionicus DSM 2379.</title>
        <authorList>
            <consortium name="US DOE Joint Genome Institute"/>
            <person name="Copeland A."/>
            <person name="Lucas S."/>
            <person name="Lapidus A."/>
            <person name="Barry K."/>
            <person name="Detter J.C."/>
            <person name="Glavina del Rio T."/>
            <person name="Hammon N."/>
            <person name="Israni S."/>
            <person name="Dalin E."/>
            <person name="Tice H."/>
            <person name="Pitluck S."/>
            <person name="Saunders E."/>
            <person name="Brettin T."/>
            <person name="Bruce D."/>
            <person name="Han C."/>
            <person name="Tapia R."/>
            <person name="Schmutz J."/>
            <person name="Larimer F."/>
            <person name="Land M."/>
            <person name="Hauser L."/>
            <person name="Kyrpides N."/>
            <person name="Kim E."/>
            <person name="Lovley D."/>
            <person name="Richardson P."/>
        </authorList>
    </citation>
    <scope>NUCLEOTIDE SEQUENCE [LARGE SCALE GENOMIC DNA]</scope>
    <source>
        <strain evidence="2">DSM 2379 / NBRC 103807 / OttBd1</strain>
    </source>
</reference>
<dbReference type="InterPro" id="IPR024523">
    <property type="entry name" value="DUF3793"/>
</dbReference>
<evidence type="ECO:0000313" key="2">
    <source>
        <dbReference type="Proteomes" id="UP000006732"/>
    </source>
</evidence>
<dbReference type="KEGG" id="ppd:Ppro_0788"/>
<dbReference type="Proteomes" id="UP000006732">
    <property type="component" value="Chromosome"/>
</dbReference>
<dbReference type="AlphaFoldDB" id="A1AM48"/>
<evidence type="ECO:0000313" key="1">
    <source>
        <dbReference type="EMBL" id="ABK98418.1"/>
    </source>
</evidence>
<organism evidence="1 2">
    <name type="scientific">Pelobacter propionicus (strain DSM 2379 / NBRC 103807 / OttBd1)</name>
    <dbReference type="NCBI Taxonomy" id="338966"/>
    <lineage>
        <taxon>Bacteria</taxon>
        <taxon>Pseudomonadati</taxon>
        <taxon>Thermodesulfobacteriota</taxon>
        <taxon>Desulfuromonadia</taxon>
        <taxon>Desulfuromonadales</taxon>
        <taxon>Desulfuromonadaceae</taxon>
        <taxon>Pelobacter</taxon>
    </lineage>
</organism>
<dbReference type="HOGENOM" id="CLU_080981_0_0_7"/>
<dbReference type="eggNOG" id="ENOG50331N7">
    <property type="taxonomic scope" value="Bacteria"/>
</dbReference>
<dbReference type="STRING" id="338966.Ppro_0788"/>
<dbReference type="OrthoDB" id="5393676at2"/>
<dbReference type="EMBL" id="CP000482">
    <property type="protein sequence ID" value="ABK98418.1"/>
    <property type="molecule type" value="Genomic_DNA"/>
</dbReference>
<keyword evidence="2" id="KW-1185">Reference proteome</keyword>
<dbReference type="Pfam" id="PF12672">
    <property type="entry name" value="DUF3793"/>
    <property type="match status" value="1"/>
</dbReference>
<gene>
    <name evidence="1" type="ordered locus">Ppro_0788</name>
</gene>
<evidence type="ECO:0008006" key="3">
    <source>
        <dbReference type="Google" id="ProtNLM"/>
    </source>
</evidence>
<protein>
    <recommendedName>
        <fullName evidence="3">DUF3793 domain-containing protein</fullName>
    </recommendedName>
</protein>
<accession>A1AM48</accession>